<accession>A0AAV5GE78</accession>
<dbReference type="AlphaFoldDB" id="A0AAV5GE78"/>
<evidence type="ECO:0000256" key="4">
    <source>
        <dbReference type="ARBA" id="ARBA00022840"/>
    </source>
</evidence>
<keyword evidence="3" id="KW-0547">Nucleotide-binding</keyword>
<evidence type="ECO:0000313" key="10">
    <source>
        <dbReference type="Proteomes" id="UP001342314"/>
    </source>
</evidence>
<proteinExistence type="inferred from homology"/>
<dbReference type="GO" id="GO:0006637">
    <property type="term" value="P:acyl-CoA metabolic process"/>
    <property type="evidence" value="ECO:0007669"/>
    <property type="project" value="TreeGrafter"/>
</dbReference>
<dbReference type="Proteomes" id="UP001342314">
    <property type="component" value="Unassembled WGS sequence"/>
</dbReference>
<dbReference type="Pfam" id="PF13193">
    <property type="entry name" value="AMP-binding_C"/>
    <property type="match status" value="1"/>
</dbReference>
<feature type="domain" description="AMP-dependent synthetase/ligase" evidence="7">
    <location>
        <begin position="33"/>
        <end position="411"/>
    </location>
</feature>
<dbReference type="FunFam" id="3.30.300.30:FF:000005">
    <property type="entry name" value="Acyl-coenzyme A synthetase ACSM5, mitochondrial"/>
    <property type="match status" value="1"/>
</dbReference>
<dbReference type="InterPro" id="IPR020845">
    <property type="entry name" value="AMP-binding_CS"/>
</dbReference>
<comment type="similarity">
    <text evidence="1">Belongs to the ATP-dependent AMP-binding enzyme family.</text>
</comment>
<dbReference type="InterPro" id="IPR051087">
    <property type="entry name" value="Mitochondrial_ACSM"/>
</dbReference>
<dbReference type="GO" id="GO:0004321">
    <property type="term" value="F:fatty-acyl-CoA synthase activity"/>
    <property type="evidence" value="ECO:0007669"/>
    <property type="project" value="TreeGrafter"/>
</dbReference>
<organism evidence="9 10">
    <name type="scientific">Rhodotorula paludigena</name>
    <dbReference type="NCBI Taxonomy" id="86838"/>
    <lineage>
        <taxon>Eukaryota</taxon>
        <taxon>Fungi</taxon>
        <taxon>Dikarya</taxon>
        <taxon>Basidiomycota</taxon>
        <taxon>Pucciniomycotina</taxon>
        <taxon>Microbotryomycetes</taxon>
        <taxon>Sporidiobolales</taxon>
        <taxon>Sporidiobolaceae</taxon>
        <taxon>Rhodotorula</taxon>
    </lineage>
</organism>
<dbReference type="PANTHER" id="PTHR43605">
    <property type="entry name" value="ACYL-COENZYME A SYNTHETASE"/>
    <property type="match status" value="1"/>
</dbReference>
<comment type="caution">
    <text evidence="9">The sequence shown here is derived from an EMBL/GenBank/DDBJ whole genome shotgun (WGS) entry which is preliminary data.</text>
</comment>
<dbReference type="Gene3D" id="3.30.300.30">
    <property type="match status" value="1"/>
</dbReference>
<dbReference type="PROSITE" id="PS00455">
    <property type="entry name" value="AMP_BINDING"/>
    <property type="match status" value="1"/>
</dbReference>
<dbReference type="Gene3D" id="3.40.50.12780">
    <property type="entry name" value="N-terminal domain of ligase-like"/>
    <property type="match status" value="1"/>
</dbReference>
<name>A0AAV5GE78_9BASI</name>
<evidence type="ECO:0000259" key="7">
    <source>
        <dbReference type="Pfam" id="PF00501"/>
    </source>
</evidence>
<keyword evidence="2" id="KW-0436">Ligase</keyword>
<dbReference type="GO" id="GO:0005524">
    <property type="term" value="F:ATP binding"/>
    <property type="evidence" value="ECO:0007669"/>
    <property type="project" value="UniProtKB-KW"/>
</dbReference>
<reference evidence="9 10" key="1">
    <citation type="submission" date="2021-12" db="EMBL/GenBank/DDBJ databases">
        <title>High titer production of polyol ester of fatty acids by Rhodotorula paludigena BS15 towards product separation-free biomass refinery.</title>
        <authorList>
            <person name="Mano J."/>
            <person name="Ono H."/>
            <person name="Tanaka T."/>
            <person name="Naito K."/>
            <person name="Sushida H."/>
            <person name="Ike M."/>
            <person name="Tokuyasu K."/>
            <person name="Kitaoka M."/>
        </authorList>
    </citation>
    <scope>NUCLEOTIDE SEQUENCE [LARGE SCALE GENOMIC DNA]</scope>
    <source>
        <strain evidence="9 10">BS15</strain>
    </source>
</reference>
<evidence type="ECO:0000256" key="5">
    <source>
        <dbReference type="ARBA" id="ARBA00039009"/>
    </source>
</evidence>
<dbReference type="InterPro" id="IPR000873">
    <property type="entry name" value="AMP-dep_synth/lig_dom"/>
</dbReference>
<dbReference type="GO" id="GO:0006633">
    <property type="term" value="P:fatty acid biosynthetic process"/>
    <property type="evidence" value="ECO:0007669"/>
    <property type="project" value="TreeGrafter"/>
</dbReference>
<evidence type="ECO:0000259" key="8">
    <source>
        <dbReference type="Pfam" id="PF13193"/>
    </source>
</evidence>
<dbReference type="GO" id="GO:0031956">
    <property type="term" value="F:medium-chain fatty acid-CoA ligase activity"/>
    <property type="evidence" value="ECO:0007669"/>
    <property type="project" value="UniProtKB-EC"/>
</dbReference>
<evidence type="ECO:0000256" key="2">
    <source>
        <dbReference type="ARBA" id="ARBA00022598"/>
    </source>
</evidence>
<dbReference type="InterPro" id="IPR025110">
    <property type="entry name" value="AMP-bd_C"/>
</dbReference>
<dbReference type="InterPro" id="IPR045851">
    <property type="entry name" value="AMP-bd_C_sf"/>
</dbReference>
<dbReference type="SUPFAM" id="SSF56801">
    <property type="entry name" value="Acetyl-CoA synthetase-like"/>
    <property type="match status" value="1"/>
</dbReference>
<dbReference type="InterPro" id="IPR042099">
    <property type="entry name" value="ANL_N_sf"/>
</dbReference>
<keyword evidence="4" id="KW-0067">ATP-binding</keyword>
<dbReference type="EC" id="6.2.1.2" evidence="5"/>
<dbReference type="EMBL" id="BQKY01000001">
    <property type="protein sequence ID" value="GJN87397.1"/>
    <property type="molecule type" value="Genomic_DNA"/>
</dbReference>
<evidence type="ECO:0000256" key="3">
    <source>
        <dbReference type="ARBA" id="ARBA00022741"/>
    </source>
</evidence>
<gene>
    <name evidence="9" type="ORF">Rhopal_000346-T1</name>
</gene>
<evidence type="ECO:0000256" key="6">
    <source>
        <dbReference type="ARBA" id="ARBA00048477"/>
    </source>
</evidence>
<evidence type="ECO:0000313" key="9">
    <source>
        <dbReference type="EMBL" id="GJN87397.1"/>
    </source>
</evidence>
<dbReference type="PANTHER" id="PTHR43605:SF10">
    <property type="entry name" value="ACYL-COA SYNTHETASE MEDIUM CHAIN FAMILY MEMBER 3"/>
    <property type="match status" value="1"/>
</dbReference>
<protein>
    <recommendedName>
        <fullName evidence="5">medium-chain acyl-CoA ligase</fullName>
        <ecNumber evidence="5">6.2.1.2</ecNumber>
    </recommendedName>
</protein>
<evidence type="ECO:0000256" key="1">
    <source>
        <dbReference type="ARBA" id="ARBA00006432"/>
    </source>
</evidence>
<comment type="catalytic activity">
    <reaction evidence="6">
        <text>a medium-chain fatty acid + ATP + CoA = a medium-chain fatty acyl-CoA + AMP + diphosphate</text>
        <dbReference type="Rhea" id="RHEA:48340"/>
        <dbReference type="ChEBI" id="CHEBI:30616"/>
        <dbReference type="ChEBI" id="CHEBI:33019"/>
        <dbReference type="ChEBI" id="CHEBI:57287"/>
        <dbReference type="ChEBI" id="CHEBI:59558"/>
        <dbReference type="ChEBI" id="CHEBI:90546"/>
        <dbReference type="ChEBI" id="CHEBI:456215"/>
        <dbReference type="EC" id="6.2.1.2"/>
    </reaction>
    <physiologicalReaction direction="left-to-right" evidence="6">
        <dbReference type="Rhea" id="RHEA:48341"/>
    </physiologicalReaction>
</comment>
<sequence length="576" mass="63781">MAQSEFHYDRILQDYGRGIPCPPDFSFPSHVVDAWAKKQPDQPAIHWVSHDFARERVVSYAELAELSHRAAKVFEEAGLKKGDRVLIQLPRVVEFWPAIFGLMRIGAVPVPGTSLLVAKDLQFRAGVANAKAFVGDAESCGRFEEIQNSVGVERVFQVRTHGDKLGQGRVDFQQAVEKVPVGTRCEVPHQKTDLAILFFTSGTTGSPKMVLLEAEHLLGHTISGLWYRLKPGKLFLCMADLGWAKASYGSIGCFNMGATYFVQPPPPGTFTPTQLIDALHKYPIETLCCPPTIYRSLVTSSAKSYYRKNPPQALSHCVGAGEPLNASVIKEFRELTGGLEVKDGYGQSETVICVGNWEGVQVREGSMGKPGPFFQMGIIGQDGEELGVGQEGEIAIRTDEGGGACWIFKGYVKNGKIDKREKSHGGKTWYCTGDRGLRDDEGYFWFVGRDDDVITTSGYRVGPFEVESALKLHPAVAESAAVGSPDLQRGEVVKAFIILAEEYRDKVKPGSQEEKDLVLDIQNSFKRDTAPYKVPRELEFVKDLPKTVSGKIRRVELRELEKQRKADVLRQIKAKL</sequence>
<keyword evidence="10" id="KW-1185">Reference proteome</keyword>
<feature type="domain" description="AMP-binding enzyme C-terminal" evidence="8">
    <location>
        <begin position="465"/>
        <end position="551"/>
    </location>
</feature>
<dbReference type="Pfam" id="PF00501">
    <property type="entry name" value="AMP-binding"/>
    <property type="match status" value="1"/>
</dbReference>